<evidence type="ECO:0000313" key="8">
    <source>
        <dbReference type="EMBL" id="EMB33028.1"/>
    </source>
</evidence>
<dbReference type="InterPro" id="IPR011976">
    <property type="entry name" value="Pept_M3B_oligopep-rel"/>
</dbReference>
<dbReference type="AlphaFoldDB" id="A0A0E2E578"/>
<dbReference type="Gene3D" id="1.10.1370.30">
    <property type="match status" value="1"/>
</dbReference>
<dbReference type="PANTHER" id="PTHR11804:SF28">
    <property type="entry name" value="OLIGOENDOPEPTIDASE F"/>
    <property type="match status" value="1"/>
</dbReference>
<reference evidence="8" key="1">
    <citation type="submission" date="2012-01" db="EMBL/GenBank/DDBJ databases">
        <title>The Genome Sequence of Treponema denticola H-22.</title>
        <authorList>
            <consortium name="The Broad Institute Genome Sequencing Platform"/>
            <person name="Earl A."/>
            <person name="Ward D."/>
            <person name="Feldgarden M."/>
            <person name="Gevers D."/>
            <person name="Blanton J.M."/>
            <person name="Fenno C.J."/>
            <person name="Baranova O.V."/>
            <person name="Mathney J."/>
            <person name="Dewhirst F.E."/>
            <person name="Izard J."/>
            <person name="Young S.K."/>
            <person name="Zeng Q."/>
            <person name="Gargeya S."/>
            <person name="Fitzgerald M."/>
            <person name="Haas B."/>
            <person name="Abouelleil A."/>
            <person name="Alvarado L."/>
            <person name="Arachchi H.M."/>
            <person name="Berlin A."/>
            <person name="Chapman S.B."/>
            <person name="Gearin G."/>
            <person name="Goldberg J."/>
            <person name="Griggs A."/>
            <person name="Gujja S."/>
            <person name="Hansen M."/>
            <person name="Heiman D."/>
            <person name="Howarth C."/>
            <person name="Larimer J."/>
            <person name="Lui A."/>
            <person name="MacDonald P.J.P."/>
            <person name="McCowen C."/>
            <person name="Montmayeur A."/>
            <person name="Murphy C."/>
            <person name="Neiman D."/>
            <person name="Pearson M."/>
            <person name="Priest M."/>
            <person name="Roberts A."/>
            <person name="Saif S."/>
            <person name="Shea T."/>
            <person name="Sisk P."/>
            <person name="Stolte C."/>
            <person name="Sykes S."/>
            <person name="Wortman J."/>
            <person name="Nusbaum C."/>
            <person name="Birren B."/>
        </authorList>
    </citation>
    <scope>NUCLEOTIDE SEQUENCE [LARGE SCALE GENOMIC DNA]</scope>
    <source>
        <strain evidence="8">H-22</strain>
    </source>
</reference>
<evidence type="ECO:0000256" key="4">
    <source>
        <dbReference type="ARBA" id="ARBA00022833"/>
    </source>
</evidence>
<dbReference type="SUPFAM" id="SSF55486">
    <property type="entry name" value="Metalloproteases ('zincins'), catalytic domain"/>
    <property type="match status" value="1"/>
</dbReference>
<name>A0A0E2E578_TREDN</name>
<feature type="domain" description="Peptidase M3A/M3B catalytic" evidence="7">
    <location>
        <begin position="178"/>
        <end position="558"/>
    </location>
</feature>
<dbReference type="PANTHER" id="PTHR11804">
    <property type="entry name" value="PROTEASE M3 THIMET OLIGOPEPTIDASE-RELATED"/>
    <property type="match status" value="1"/>
</dbReference>
<accession>A0A0E2E578</accession>
<comment type="cofactor">
    <cofactor evidence="6">
        <name>Zn(2+)</name>
        <dbReference type="ChEBI" id="CHEBI:29105"/>
    </cofactor>
    <text evidence="6">Binds 1 zinc ion.</text>
</comment>
<dbReference type="GO" id="GO:0006508">
    <property type="term" value="P:proteolysis"/>
    <property type="evidence" value="ECO:0007669"/>
    <property type="project" value="UniProtKB-KW"/>
</dbReference>
<dbReference type="RefSeq" id="WP_002684486.1">
    <property type="nucleotide sequence ID" value="NZ_CM001795.1"/>
</dbReference>
<comment type="caution">
    <text evidence="8">The sequence shown here is derived from an EMBL/GenBank/DDBJ whole genome shotgun (WGS) entry which is preliminary data.</text>
</comment>
<dbReference type="InterPro" id="IPR001567">
    <property type="entry name" value="Pept_M3A_M3B_dom"/>
</dbReference>
<dbReference type="NCBIfam" id="TIGR02289">
    <property type="entry name" value="M3_not_pepF"/>
    <property type="match status" value="1"/>
</dbReference>
<evidence type="ECO:0000256" key="5">
    <source>
        <dbReference type="ARBA" id="ARBA00023049"/>
    </source>
</evidence>
<proteinExistence type="inferred from homology"/>
<keyword evidence="5 6" id="KW-0482">Metalloprotease</keyword>
<keyword evidence="1 6" id="KW-0645">Protease</keyword>
<dbReference type="PATRIC" id="fig|999432.5.peg.1444"/>
<dbReference type="Proteomes" id="UP000011705">
    <property type="component" value="Chromosome"/>
</dbReference>
<evidence type="ECO:0000256" key="3">
    <source>
        <dbReference type="ARBA" id="ARBA00022801"/>
    </source>
</evidence>
<dbReference type="GO" id="GO:0006518">
    <property type="term" value="P:peptide metabolic process"/>
    <property type="evidence" value="ECO:0007669"/>
    <property type="project" value="TreeGrafter"/>
</dbReference>
<dbReference type="GO" id="GO:0004222">
    <property type="term" value="F:metalloendopeptidase activity"/>
    <property type="evidence" value="ECO:0007669"/>
    <property type="project" value="InterPro"/>
</dbReference>
<comment type="similarity">
    <text evidence="6">Belongs to the peptidase M3 family.</text>
</comment>
<evidence type="ECO:0000256" key="1">
    <source>
        <dbReference type="ARBA" id="ARBA00022670"/>
    </source>
</evidence>
<evidence type="ECO:0000256" key="2">
    <source>
        <dbReference type="ARBA" id="ARBA00022723"/>
    </source>
</evidence>
<evidence type="ECO:0000256" key="6">
    <source>
        <dbReference type="RuleBase" id="RU003435"/>
    </source>
</evidence>
<dbReference type="InterPro" id="IPR045090">
    <property type="entry name" value="Pept_M3A_M3B"/>
</dbReference>
<evidence type="ECO:0000259" key="7">
    <source>
        <dbReference type="Pfam" id="PF01432"/>
    </source>
</evidence>
<dbReference type="GO" id="GO:0046872">
    <property type="term" value="F:metal ion binding"/>
    <property type="evidence" value="ECO:0007669"/>
    <property type="project" value="UniProtKB-UniRule"/>
</dbReference>
<dbReference type="CDD" id="cd09606">
    <property type="entry name" value="M3B_PepF"/>
    <property type="match status" value="1"/>
</dbReference>
<keyword evidence="3 6" id="KW-0378">Hydrolase</keyword>
<protein>
    <submittedName>
        <fullName evidence="8">M3 family oligoendopeptidase</fullName>
    </submittedName>
</protein>
<gene>
    <name evidence="8" type="ORF">HMPREF9726_01389</name>
</gene>
<dbReference type="Pfam" id="PF01432">
    <property type="entry name" value="Peptidase_M3"/>
    <property type="match status" value="1"/>
</dbReference>
<dbReference type="HOGENOM" id="CLU_030403_1_0_12"/>
<dbReference type="EMBL" id="AGDV01000012">
    <property type="protein sequence ID" value="EMB33028.1"/>
    <property type="molecule type" value="Genomic_DNA"/>
</dbReference>
<organism evidence="8">
    <name type="scientific">Treponema denticola H-22</name>
    <dbReference type="NCBI Taxonomy" id="999432"/>
    <lineage>
        <taxon>Bacteria</taxon>
        <taxon>Pseudomonadati</taxon>
        <taxon>Spirochaetota</taxon>
        <taxon>Spirochaetia</taxon>
        <taxon>Spirochaetales</taxon>
        <taxon>Treponemataceae</taxon>
        <taxon>Treponema</taxon>
    </lineage>
</organism>
<keyword evidence="2 6" id="KW-0479">Metal-binding</keyword>
<keyword evidence="4 6" id="KW-0862">Zinc</keyword>
<sequence length="576" mass="66695">MSNTSTVKTLPLVPFKEMPYTRPDMKAIEKGFADALSKFKAAASVKEQIEAIDMVQAINREYSTMSSLASVRHTIDTRDEFYDKENDFYDEAGPLFSKLSNEFGAEMVKSKFRAELEKEFGHQIFDLTDLSLKVFSPEIMDDLMAENKLTSKYSKLIASAQIEFQGEKRTLSQLSPFMQDMDREVRKAAAKAYYSFFEENEAEFDSIYDELVKVRTKIAKKLGYKNFVQLAYDRLGRTEYNAEMVAKYRKQIYELVVPIAQSLKKRQSKRLKLDKVYYYDSGLKYLTGNAVPQGEPDWIVEQAKKMYNELSPETSEFFKMMTDYGLMDLLSTKGKAGGGYCTGFPLYKVPFIFANFNKTQHDVEVMTHEAGHAFQAYQSRNARLLEYGWPTLEACEIHSMSMEFFTWPWMELFFKHQTEKFKFTHLSGAFEFLPYGATVDEFQHWVYENPEASPAERKAEWHKIELKYNPSIDYADNAYLNRGGFWVKQGHIFASPFYYIDYTLAQVCALQFWVKANADRKTAWEDYLRLCKAGGSLPFLELLKLANLKNPFEEGCIASVTPECEKWLNSIDDSKL</sequence>